<dbReference type="InParanoid" id="G3H4F1"/>
<dbReference type="STRING" id="10029.G3H4F1"/>
<evidence type="ECO:0000313" key="2">
    <source>
        <dbReference type="Proteomes" id="UP000001075"/>
    </source>
</evidence>
<protein>
    <submittedName>
        <fullName evidence="1">USH1C-binding protein 1</fullName>
    </submittedName>
</protein>
<dbReference type="eggNOG" id="KOG3512">
    <property type="taxonomic scope" value="Eukaryota"/>
</dbReference>
<dbReference type="Proteomes" id="UP000001075">
    <property type="component" value="Unassembled WGS sequence"/>
</dbReference>
<dbReference type="InterPro" id="IPR040171">
    <property type="entry name" value="USBP1-like"/>
</dbReference>
<dbReference type="PaxDb" id="10029-XP_007627309.1"/>
<dbReference type="EMBL" id="JH000137">
    <property type="protein sequence ID" value="EGV97493.1"/>
    <property type="molecule type" value="Genomic_DNA"/>
</dbReference>
<proteinExistence type="predicted"/>
<dbReference type="AlphaFoldDB" id="G3H4F1"/>
<dbReference type="PANTHER" id="PTHR23347">
    <property type="entry name" value="COLORECTAL MUTANT CANCER PROTEIN MCC PROTEIN -RELATED"/>
    <property type="match status" value="1"/>
</dbReference>
<sequence length="82" mass="9108">MAQKGRIRRAQSAELNKELCKAHSSLLLAFRGAHRKQEEQRRMLEQQVARMQAQQAEELSVLAATARALGIPGAPQPGQTFL</sequence>
<organism evidence="1 2">
    <name type="scientific">Cricetulus griseus</name>
    <name type="common">Chinese hamster</name>
    <name type="synonym">Cricetulus barabensis griseus</name>
    <dbReference type="NCBI Taxonomy" id="10029"/>
    <lineage>
        <taxon>Eukaryota</taxon>
        <taxon>Metazoa</taxon>
        <taxon>Chordata</taxon>
        <taxon>Craniata</taxon>
        <taxon>Vertebrata</taxon>
        <taxon>Euteleostomi</taxon>
        <taxon>Mammalia</taxon>
        <taxon>Eutheria</taxon>
        <taxon>Euarchontoglires</taxon>
        <taxon>Glires</taxon>
        <taxon>Rodentia</taxon>
        <taxon>Myomorpha</taxon>
        <taxon>Muroidea</taxon>
        <taxon>Cricetidae</taxon>
        <taxon>Cricetinae</taxon>
        <taxon>Cricetulus</taxon>
    </lineage>
</organism>
<reference evidence="2" key="1">
    <citation type="journal article" date="2011" name="Nat. Biotechnol.">
        <title>The genomic sequence of the Chinese hamster ovary (CHO)-K1 cell line.</title>
        <authorList>
            <person name="Xu X."/>
            <person name="Nagarajan H."/>
            <person name="Lewis N.E."/>
            <person name="Pan S."/>
            <person name="Cai Z."/>
            <person name="Liu X."/>
            <person name="Chen W."/>
            <person name="Xie M."/>
            <person name="Wang W."/>
            <person name="Hammond S."/>
            <person name="Andersen M.R."/>
            <person name="Neff N."/>
            <person name="Passarelli B."/>
            <person name="Koh W."/>
            <person name="Fan H.C."/>
            <person name="Wang J."/>
            <person name="Gui Y."/>
            <person name="Lee K.H."/>
            <person name="Betenbaugh M.J."/>
            <person name="Quake S.R."/>
            <person name="Famili I."/>
            <person name="Palsson B.O."/>
            <person name="Wang J."/>
        </authorList>
    </citation>
    <scope>NUCLEOTIDE SEQUENCE [LARGE SCALE GENOMIC DNA]</scope>
    <source>
        <strain evidence="2">CHO K1 cell line</strain>
    </source>
</reference>
<name>G3H4F1_CRIGR</name>
<evidence type="ECO:0000313" key="1">
    <source>
        <dbReference type="EMBL" id="EGV97493.1"/>
    </source>
</evidence>
<accession>G3H4F1</accession>
<gene>
    <name evidence="1" type="ORF">I79_005152</name>
</gene>
<dbReference type="PANTHER" id="PTHR23347:SF5">
    <property type="entry name" value="HARMONIN-BINDING PROTEIN USHBP1"/>
    <property type="match status" value="1"/>
</dbReference>